<feature type="region of interest" description="Disordered" evidence="2">
    <location>
        <begin position="1"/>
        <end position="22"/>
    </location>
</feature>
<dbReference type="CDD" id="cd00067">
    <property type="entry name" value="GAL4"/>
    <property type="match status" value="1"/>
</dbReference>
<feature type="domain" description="Zn(2)-C6 fungal-type" evidence="3">
    <location>
        <begin position="31"/>
        <end position="63"/>
    </location>
</feature>
<dbReference type="SUPFAM" id="SSF57701">
    <property type="entry name" value="Zn2/Cys6 DNA-binding domain"/>
    <property type="match status" value="1"/>
</dbReference>
<dbReference type="PROSITE" id="PS00463">
    <property type="entry name" value="ZN2_CY6_FUNGAL_1"/>
    <property type="match status" value="1"/>
</dbReference>
<dbReference type="OrthoDB" id="2154091at2759"/>
<dbReference type="InterPro" id="IPR036864">
    <property type="entry name" value="Zn2-C6_fun-type_DNA-bd_sf"/>
</dbReference>
<feature type="compositionally biased region" description="Pro residues" evidence="2">
    <location>
        <begin position="96"/>
        <end position="107"/>
    </location>
</feature>
<dbReference type="SMART" id="SM00066">
    <property type="entry name" value="GAL4"/>
    <property type="match status" value="1"/>
</dbReference>
<sequence length="727" mass="80434">MNASRIRAAQLPQHPEPVVRRRGRKLRASIACDVCRTRKVRCSVASDGPPCTNCRLDSIECTISTENKPRKKPSATTSLPRYSSSRRSINVSLPRPLAPTPSIPPLVPLDNEIVDPGPFTNYQPASPVLDIQTSGGTPVQAEAQSSDSQQYQDATDASVRAHLTEWQPASRVGWKTYDFSNLPDYIEPITTPLSHATVQFLAASEAFCFTASDTTRSALVNGFIRAVYPIYPIFELEDLTQLASETPVGALRTRFSILSFQAMLFAAIPFVDDSTCQGLGFESHLEARASLYRRAKALYDADVDDDAAKIAQALILLSLWNEGGRVERDAWYWTNCLASLIERTEPWRNLGRSSTAIMPPMLWWSCLARETHVALAVQRPPRLYRLHKYVPIENLHEIATGQQPNSRGCKDLPMTPVCCLTLTARLATTTARILQNDFSDTPCSSDFVDTIFQSCEQDLASWSTAFSHTFPAATQKHHRLRPETGPFLVVSILLHDAAINALYLQRVLQARQSKGDHTSDVGQYTKTMRRAAIRTSVVINEALESEWVESIPTQFFTAVLPAIPVHIVGLSSPKKDVSMVSLRCLGTCLRFLGRAQSRFGLARHLQRDIINALSRMKISPYYDDSSVSGSSPSIIAGRASSSEGSIDGTPPVLEKASKLFLDMGDPFNDASWEQSGRMPHETENASSDGTTVDGLWHGYETDYFAVDNVSNTMPQELQGWLEDVHVN</sequence>
<feature type="region of interest" description="Disordered" evidence="2">
    <location>
        <begin position="65"/>
        <end position="151"/>
    </location>
</feature>
<evidence type="ECO:0000259" key="3">
    <source>
        <dbReference type="PROSITE" id="PS50048"/>
    </source>
</evidence>
<evidence type="ECO:0000313" key="5">
    <source>
        <dbReference type="Proteomes" id="UP000717696"/>
    </source>
</evidence>
<accession>A0A9P9EME0</accession>
<dbReference type="GO" id="GO:0008270">
    <property type="term" value="F:zinc ion binding"/>
    <property type="evidence" value="ECO:0007669"/>
    <property type="project" value="InterPro"/>
</dbReference>
<reference evidence="4" key="1">
    <citation type="journal article" date="2021" name="Nat. Commun.">
        <title>Genetic determinants of endophytism in the Arabidopsis root mycobiome.</title>
        <authorList>
            <person name="Mesny F."/>
            <person name="Miyauchi S."/>
            <person name="Thiergart T."/>
            <person name="Pickel B."/>
            <person name="Atanasova L."/>
            <person name="Karlsson M."/>
            <person name="Huettel B."/>
            <person name="Barry K.W."/>
            <person name="Haridas S."/>
            <person name="Chen C."/>
            <person name="Bauer D."/>
            <person name="Andreopoulos W."/>
            <person name="Pangilinan J."/>
            <person name="LaButti K."/>
            <person name="Riley R."/>
            <person name="Lipzen A."/>
            <person name="Clum A."/>
            <person name="Drula E."/>
            <person name="Henrissat B."/>
            <person name="Kohler A."/>
            <person name="Grigoriev I.V."/>
            <person name="Martin F.M."/>
            <person name="Hacquard S."/>
        </authorList>
    </citation>
    <scope>NUCLEOTIDE SEQUENCE</scope>
    <source>
        <strain evidence="4">MPI-CAGE-AT-0021</strain>
    </source>
</reference>
<organism evidence="4 5">
    <name type="scientific">Dactylonectria estremocensis</name>
    <dbReference type="NCBI Taxonomy" id="1079267"/>
    <lineage>
        <taxon>Eukaryota</taxon>
        <taxon>Fungi</taxon>
        <taxon>Dikarya</taxon>
        <taxon>Ascomycota</taxon>
        <taxon>Pezizomycotina</taxon>
        <taxon>Sordariomycetes</taxon>
        <taxon>Hypocreomycetidae</taxon>
        <taxon>Hypocreales</taxon>
        <taxon>Nectriaceae</taxon>
        <taxon>Dactylonectria</taxon>
    </lineage>
</organism>
<feature type="compositionally biased region" description="Low complexity" evidence="2">
    <location>
        <begin position="140"/>
        <end position="151"/>
    </location>
</feature>
<comment type="caution">
    <text evidence="4">The sequence shown here is derived from an EMBL/GenBank/DDBJ whole genome shotgun (WGS) entry which is preliminary data.</text>
</comment>
<dbReference type="InterPro" id="IPR052761">
    <property type="entry name" value="Fungal_Detox/Toxin_TFs"/>
</dbReference>
<dbReference type="EMBL" id="JAGMUU010000014">
    <property type="protein sequence ID" value="KAH7139752.1"/>
    <property type="molecule type" value="Genomic_DNA"/>
</dbReference>
<dbReference type="AlphaFoldDB" id="A0A9P9EME0"/>
<evidence type="ECO:0000256" key="1">
    <source>
        <dbReference type="ARBA" id="ARBA00023242"/>
    </source>
</evidence>
<protein>
    <recommendedName>
        <fullName evidence="3">Zn(2)-C6 fungal-type domain-containing protein</fullName>
    </recommendedName>
</protein>
<dbReference type="CDD" id="cd12148">
    <property type="entry name" value="fungal_TF_MHR"/>
    <property type="match status" value="1"/>
</dbReference>
<evidence type="ECO:0000313" key="4">
    <source>
        <dbReference type="EMBL" id="KAH7139752.1"/>
    </source>
</evidence>
<keyword evidence="1" id="KW-0539">Nucleus</keyword>
<dbReference type="PANTHER" id="PTHR47425">
    <property type="entry name" value="FARB-RELATED"/>
    <property type="match status" value="1"/>
</dbReference>
<keyword evidence="5" id="KW-1185">Reference proteome</keyword>
<dbReference type="Proteomes" id="UP000717696">
    <property type="component" value="Unassembled WGS sequence"/>
</dbReference>
<dbReference type="InterPro" id="IPR001138">
    <property type="entry name" value="Zn2Cys6_DnaBD"/>
</dbReference>
<dbReference type="PANTHER" id="PTHR47425:SF2">
    <property type="entry name" value="FARB-RELATED"/>
    <property type="match status" value="1"/>
</dbReference>
<feature type="compositionally biased region" description="Polar residues" evidence="2">
    <location>
        <begin position="74"/>
        <end position="91"/>
    </location>
</feature>
<proteinExistence type="predicted"/>
<gene>
    <name evidence="4" type="ORF">B0J13DRAFT_67677</name>
</gene>
<dbReference type="Pfam" id="PF00172">
    <property type="entry name" value="Zn_clus"/>
    <property type="match status" value="1"/>
</dbReference>
<evidence type="ECO:0000256" key="2">
    <source>
        <dbReference type="SAM" id="MobiDB-lite"/>
    </source>
</evidence>
<name>A0A9P9EME0_9HYPO</name>
<dbReference type="Gene3D" id="4.10.240.10">
    <property type="entry name" value="Zn(2)-C6 fungal-type DNA-binding domain"/>
    <property type="match status" value="1"/>
</dbReference>
<dbReference type="PROSITE" id="PS50048">
    <property type="entry name" value="ZN2_CY6_FUNGAL_2"/>
    <property type="match status" value="1"/>
</dbReference>
<dbReference type="GO" id="GO:0000981">
    <property type="term" value="F:DNA-binding transcription factor activity, RNA polymerase II-specific"/>
    <property type="evidence" value="ECO:0007669"/>
    <property type="project" value="InterPro"/>
</dbReference>